<name>A0A7R9M4G2_9ACAR</name>
<evidence type="ECO:0000256" key="3">
    <source>
        <dbReference type="ARBA" id="ARBA00022692"/>
    </source>
</evidence>
<feature type="domain" description="Anoctamin transmembrane" evidence="7">
    <location>
        <begin position="1"/>
        <end position="248"/>
    </location>
</feature>
<comment type="similarity">
    <text evidence="2 6">Belongs to the anoctamin family.</text>
</comment>
<dbReference type="InterPro" id="IPR049452">
    <property type="entry name" value="Anoctamin_TM"/>
</dbReference>
<feature type="transmembrane region" description="Helical" evidence="6">
    <location>
        <begin position="120"/>
        <end position="144"/>
    </location>
</feature>
<dbReference type="GO" id="GO:0005254">
    <property type="term" value="F:chloride channel activity"/>
    <property type="evidence" value="ECO:0007669"/>
    <property type="project" value="TreeGrafter"/>
</dbReference>
<comment type="caution">
    <text evidence="6">Lacks conserved residue(s) required for the propagation of feature annotation.</text>
</comment>
<protein>
    <recommendedName>
        <fullName evidence="6">Anoctamin</fullName>
    </recommendedName>
</protein>
<evidence type="ECO:0000256" key="1">
    <source>
        <dbReference type="ARBA" id="ARBA00004141"/>
    </source>
</evidence>
<dbReference type="Pfam" id="PF04547">
    <property type="entry name" value="Anoctamin"/>
    <property type="match status" value="1"/>
</dbReference>
<evidence type="ECO:0000313" key="8">
    <source>
        <dbReference type="EMBL" id="CAD7653415.1"/>
    </source>
</evidence>
<dbReference type="EMBL" id="OC921457">
    <property type="protein sequence ID" value="CAD7653415.1"/>
    <property type="molecule type" value="Genomic_DNA"/>
</dbReference>
<comment type="subcellular location">
    <subcellularLocation>
        <location evidence="1 6">Membrane</location>
        <topology evidence="1 6">Multi-pass membrane protein</topology>
    </subcellularLocation>
</comment>
<dbReference type="Proteomes" id="UP000728032">
    <property type="component" value="Unassembled WGS sequence"/>
</dbReference>
<proteinExistence type="inferred from homology"/>
<evidence type="ECO:0000256" key="4">
    <source>
        <dbReference type="ARBA" id="ARBA00022989"/>
    </source>
</evidence>
<evidence type="ECO:0000259" key="7">
    <source>
        <dbReference type="Pfam" id="PF04547"/>
    </source>
</evidence>
<dbReference type="OrthoDB" id="6431562at2759"/>
<evidence type="ECO:0000313" key="9">
    <source>
        <dbReference type="Proteomes" id="UP000728032"/>
    </source>
</evidence>
<evidence type="ECO:0000256" key="6">
    <source>
        <dbReference type="RuleBase" id="RU280814"/>
    </source>
</evidence>
<dbReference type="AlphaFoldDB" id="A0A7R9M4G2"/>
<keyword evidence="9" id="KW-1185">Reference proteome</keyword>
<sequence length="290" mass="33862">MELTQQLAIIMIGKQVINNAREILVPKVQAWYHRKHTLIDTQGNRRYTRWEQDYRLIPYEGLFEEYLEMILQFGFITLFVAAFPLAPFFALLNNWFEIRLDAHKLVCHTRRPVPERANNIGVWFPILTFLSHMAVISNAFLIAFTSDFIPKMLYHYEMGQNSPDYDSSLAGYVNYTLSTSPANTTAQTCRYRDFRDTTGRHTEFYWKLQFVRFVFIVVFEHLVFSICRLIDLLVPDIPKDVEHKIKREQYLAKQALTDSTTATGAVNDDETEVMDGNDEELLTVQGDNHT</sequence>
<keyword evidence="3 6" id="KW-0812">Transmembrane</keyword>
<dbReference type="PANTHER" id="PTHR12308:SF84">
    <property type="entry name" value="ANOCTAMIN"/>
    <property type="match status" value="1"/>
</dbReference>
<accession>A0A7R9M4G2</accession>
<evidence type="ECO:0000256" key="5">
    <source>
        <dbReference type="ARBA" id="ARBA00023136"/>
    </source>
</evidence>
<reference evidence="8" key="1">
    <citation type="submission" date="2020-11" db="EMBL/GenBank/DDBJ databases">
        <authorList>
            <person name="Tran Van P."/>
        </authorList>
    </citation>
    <scope>NUCLEOTIDE SEQUENCE</scope>
</reference>
<evidence type="ECO:0000256" key="2">
    <source>
        <dbReference type="ARBA" id="ARBA00009671"/>
    </source>
</evidence>
<keyword evidence="4 6" id="KW-1133">Transmembrane helix</keyword>
<dbReference type="InterPro" id="IPR007632">
    <property type="entry name" value="Anoctamin"/>
</dbReference>
<feature type="transmembrane region" description="Helical" evidence="6">
    <location>
        <begin position="69"/>
        <end position="92"/>
    </location>
</feature>
<dbReference type="EMBL" id="CAJPVJ010006632">
    <property type="protein sequence ID" value="CAG2170602.1"/>
    <property type="molecule type" value="Genomic_DNA"/>
</dbReference>
<gene>
    <name evidence="8" type="ORF">ONB1V03_LOCUS10069</name>
</gene>
<dbReference type="PANTHER" id="PTHR12308">
    <property type="entry name" value="ANOCTAMIN"/>
    <property type="match status" value="1"/>
</dbReference>
<dbReference type="GO" id="GO:0005886">
    <property type="term" value="C:plasma membrane"/>
    <property type="evidence" value="ECO:0007669"/>
    <property type="project" value="TreeGrafter"/>
</dbReference>
<keyword evidence="5 6" id="KW-0472">Membrane</keyword>
<organism evidence="8">
    <name type="scientific">Oppiella nova</name>
    <dbReference type="NCBI Taxonomy" id="334625"/>
    <lineage>
        <taxon>Eukaryota</taxon>
        <taxon>Metazoa</taxon>
        <taxon>Ecdysozoa</taxon>
        <taxon>Arthropoda</taxon>
        <taxon>Chelicerata</taxon>
        <taxon>Arachnida</taxon>
        <taxon>Acari</taxon>
        <taxon>Acariformes</taxon>
        <taxon>Sarcoptiformes</taxon>
        <taxon>Oribatida</taxon>
        <taxon>Brachypylina</taxon>
        <taxon>Oppioidea</taxon>
        <taxon>Oppiidae</taxon>
        <taxon>Oppiella</taxon>
    </lineage>
</organism>